<evidence type="ECO:0000313" key="4">
    <source>
        <dbReference type="Proteomes" id="UP001162164"/>
    </source>
</evidence>
<dbReference type="Gene3D" id="3.30.300.90">
    <property type="entry name" value="BolA-like"/>
    <property type="match status" value="1"/>
</dbReference>
<protein>
    <recommendedName>
        <fullName evidence="5">BolA-like protein</fullName>
    </recommendedName>
</protein>
<dbReference type="Proteomes" id="UP001162164">
    <property type="component" value="Unassembled WGS sequence"/>
</dbReference>
<dbReference type="InterPro" id="IPR050961">
    <property type="entry name" value="BolA/IbaG_stress_morph_reg"/>
</dbReference>
<comment type="caution">
    <text evidence="3">The sequence shown here is derived from an EMBL/GenBank/DDBJ whole genome shotgun (WGS) entry which is preliminary data.</text>
</comment>
<sequence length="133" mass="15006">MICKGLTHKAIYFASYGINKIFLRNMNTAKPIEESIIRKLKDNLSPVHLDVINESYMHNVPKGAETHFKVVVVSGKFDGLPLLKRHRMVNEALKHELQNGVHALSIIAETPTKWQEEEKTVEPSPTCRGGFGK</sequence>
<keyword evidence="4" id="KW-1185">Reference proteome</keyword>
<dbReference type="InterPro" id="IPR002634">
    <property type="entry name" value="BolA"/>
</dbReference>
<evidence type="ECO:0000256" key="1">
    <source>
        <dbReference type="ARBA" id="ARBA00005578"/>
    </source>
</evidence>
<name>A0ABQ9JR92_9CUCU</name>
<evidence type="ECO:0000256" key="2">
    <source>
        <dbReference type="RuleBase" id="RU003860"/>
    </source>
</evidence>
<evidence type="ECO:0000313" key="3">
    <source>
        <dbReference type="EMBL" id="KAJ8980761.1"/>
    </source>
</evidence>
<comment type="similarity">
    <text evidence="1 2">Belongs to the BolA/IbaG family.</text>
</comment>
<dbReference type="EMBL" id="JAPWTJ010000237">
    <property type="protein sequence ID" value="KAJ8980761.1"/>
    <property type="molecule type" value="Genomic_DNA"/>
</dbReference>
<dbReference type="SUPFAM" id="SSF82657">
    <property type="entry name" value="BolA-like"/>
    <property type="match status" value="1"/>
</dbReference>
<gene>
    <name evidence="3" type="ORF">NQ317_013766</name>
</gene>
<evidence type="ECO:0008006" key="5">
    <source>
        <dbReference type="Google" id="ProtNLM"/>
    </source>
</evidence>
<dbReference type="Pfam" id="PF01722">
    <property type="entry name" value="BolA"/>
    <property type="match status" value="1"/>
</dbReference>
<dbReference type="PANTHER" id="PTHR46229:SF2">
    <property type="entry name" value="BOLA-LIKE PROTEIN 1"/>
    <property type="match status" value="1"/>
</dbReference>
<proteinExistence type="inferred from homology"/>
<dbReference type="PANTHER" id="PTHR46229">
    <property type="entry name" value="BOLA TRANSCRIPTION REGULATOR"/>
    <property type="match status" value="1"/>
</dbReference>
<reference evidence="3" key="1">
    <citation type="journal article" date="2023" name="Insect Mol. Biol.">
        <title>Genome sequencing provides insights into the evolution of gene families encoding plant cell wall-degrading enzymes in longhorned beetles.</title>
        <authorList>
            <person name="Shin N.R."/>
            <person name="Okamura Y."/>
            <person name="Kirsch R."/>
            <person name="Pauchet Y."/>
        </authorList>
    </citation>
    <scope>NUCLEOTIDE SEQUENCE</scope>
    <source>
        <strain evidence="3">MMC_N1</strain>
    </source>
</reference>
<organism evidence="3 4">
    <name type="scientific">Molorchus minor</name>
    <dbReference type="NCBI Taxonomy" id="1323400"/>
    <lineage>
        <taxon>Eukaryota</taxon>
        <taxon>Metazoa</taxon>
        <taxon>Ecdysozoa</taxon>
        <taxon>Arthropoda</taxon>
        <taxon>Hexapoda</taxon>
        <taxon>Insecta</taxon>
        <taxon>Pterygota</taxon>
        <taxon>Neoptera</taxon>
        <taxon>Endopterygota</taxon>
        <taxon>Coleoptera</taxon>
        <taxon>Polyphaga</taxon>
        <taxon>Cucujiformia</taxon>
        <taxon>Chrysomeloidea</taxon>
        <taxon>Cerambycidae</taxon>
        <taxon>Lamiinae</taxon>
        <taxon>Monochamini</taxon>
        <taxon>Molorchus</taxon>
    </lineage>
</organism>
<accession>A0ABQ9JR92</accession>
<dbReference type="InterPro" id="IPR036065">
    <property type="entry name" value="BolA-like_sf"/>
</dbReference>